<evidence type="ECO:0000313" key="3">
    <source>
        <dbReference type="RefSeq" id="XP_041421887.1"/>
    </source>
</evidence>
<evidence type="ECO:0000313" key="2">
    <source>
        <dbReference type="Proteomes" id="UP000186698"/>
    </source>
</evidence>
<keyword evidence="1" id="KW-1133">Transmembrane helix</keyword>
<gene>
    <name evidence="3" type="primary">LOC121394559</name>
</gene>
<organism evidence="2 3">
    <name type="scientific">Xenopus laevis</name>
    <name type="common">African clawed frog</name>
    <dbReference type="NCBI Taxonomy" id="8355"/>
    <lineage>
        <taxon>Eukaryota</taxon>
        <taxon>Metazoa</taxon>
        <taxon>Chordata</taxon>
        <taxon>Craniata</taxon>
        <taxon>Vertebrata</taxon>
        <taxon>Euteleostomi</taxon>
        <taxon>Amphibia</taxon>
        <taxon>Batrachia</taxon>
        <taxon>Anura</taxon>
        <taxon>Pipoidea</taxon>
        <taxon>Pipidae</taxon>
        <taxon>Xenopodinae</taxon>
        <taxon>Xenopus</taxon>
        <taxon>Xenopus</taxon>
    </lineage>
</organism>
<dbReference type="RefSeq" id="XP_041421887.1">
    <property type="nucleotide sequence ID" value="XM_041565953.1"/>
</dbReference>
<reference evidence="3" key="1">
    <citation type="submission" date="2025-08" db="UniProtKB">
        <authorList>
            <consortium name="RefSeq"/>
        </authorList>
    </citation>
    <scope>IDENTIFICATION</scope>
    <source>
        <strain evidence="3">J_2021</strain>
        <tissue evidence="3">Erythrocytes</tissue>
    </source>
</reference>
<protein>
    <submittedName>
        <fullName evidence="3">Uncharacterized protein LOC121394559 isoform X1</fullName>
    </submittedName>
</protein>
<dbReference type="OrthoDB" id="8815334at2759"/>
<sequence length="102" mass="11630">MTAEHCLSYKLCYQTRRWQFLALAVNFSFYPSVFSALKKDCSNSDGFPRPMRISHAQKRLALSNMKLEIKEDSIYAATAEDPGFLPLILYIAIAGLHLLKKD</sequence>
<dbReference type="GeneID" id="121394559"/>
<dbReference type="Proteomes" id="UP000186698">
    <property type="component" value="Chromosome 6L"/>
</dbReference>
<accession>A0A8J1KX56</accession>
<evidence type="ECO:0000256" key="1">
    <source>
        <dbReference type="SAM" id="Phobius"/>
    </source>
</evidence>
<feature type="transmembrane region" description="Helical" evidence="1">
    <location>
        <begin position="20"/>
        <end position="37"/>
    </location>
</feature>
<keyword evidence="1" id="KW-0472">Membrane</keyword>
<name>A0A8J1KX56_XENLA</name>
<proteinExistence type="predicted"/>
<keyword evidence="2" id="KW-1185">Reference proteome</keyword>
<dbReference type="AlphaFoldDB" id="A0A8J1KX56"/>
<feature type="transmembrane region" description="Helical" evidence="1">
    <location>
        <begin position="83"/>
        <end position="99"/>
    </location>
</feature>
<keyword evidence="1" id="KW-0812">Transmembrane</keyword>
<dbReference type="KEGG" id="xla:121394559"/>